<proteinExistence type="predicted"/>
<gene>
    <name evidence="1" type="ORF">BDR25DRAFT_34953</name>
</gene>
<sequence>MPPCHRLIVPWSNANSRSKRVQPSSRAPMRDKAGETRFIGPCPAFCFSHDRSTDTPKSVSQVSLDRARERSIHVTWFLIDTTAEFRSFTLCIILSSAIVPAARSECQSLSTRMLTRTLMS</sequence>
<accession>A0ACB6QU82</accession>
<keyword evidence="2" id="KW-1185">Reference proteome</keyword>
<evidence type="ECO:0000313" key="2">
    <source>
        <dbReference type="Proteomes" id="UP000799755"/>
    </source>
</evidence>
<name>A0ACB6QU82_9PLEO</name>
<organism evidence="1 2">
    <name type="scientific">Lindgomyces ingoldianus</name>
    <dbReference type="NCBI Taxonomy" id="673940"/>
    <lineage>
        <taxon>Eukaryota</taxon>
        <taxon>Fungi</taxon>
        <taxon>Dikarya</taxon>
        <taxon>Ascomycota</taxon>
        <taxon>Pezizomycotina</taxon>
        <taxon>Dothideomycetes</taxon>
        <taxon>Pleosporomycetidae</taxon>
        <taxon>Pleosporales</taxon>
        <taxon>Lindgomycetaceae</taxon>
        <taxon>Lindgomyces</taxon>
    </lineage>
</organism>
<protein>
    <submittedName>
        <fullName evidence="1">Uncharacterized protein</fullName>
    </submittedName>
</protein>
<reference evidence="1" key="1">
    <citation type="journal article" date="2020" name="Stud. Mycol.">
        <title>101 Dothideomycetes genomes: a test case for predicting lifestyles and emergence of pathogens.</title>
        <authorList>
            <person name="Haridas S."/>
            <person name="Albert R."/>
            <person name="Binder M."/>
            <person name="Bloem J."/>
            <person name="Labutti K."/>
            <person name="Salamov A."/>
            <person name="Andreopoulos B."/>
            <person name="Baker S."/>
            <person name="Barry K."/>
            <person name="Bills G."/>
            <person name="Bluhm B."/>
            <person name="Cannon C."/>
            <person name="Castanera R."/>
            <person name="Culley D."/>
            <person name="Daum C."/>
            <person name="Ezra D."/>
            <person name="Gonzalez J."/>
            <person name="Henrissat B."/>
            <person name="Kuo A."/>
            <person name="Liang C."/>
            <person name="Lipzen A."/>
            <person name="Lutzoni F."/>
            <person name="Magnuson J."/>
            <person name="Mondo S."/>
            <person name="Nolan M."/>
            <person name="Ohm R."/>
            <person name="Pangilinan J."/>
            <person name="Park H.-J."/>
            <person name="Ramirez L."/>
            <person name="Alfaro M."/>
            <person name="Sun H."/>
            <person name="Tritt A."/>
            <person name="Yoshinaga Y."/>
            <person name="Zwiers L.-H."/>
            <person name="Turgeon B."/>
            <person name="Goodwin S."/>
            <person name="Spatafora J."/>
            <person name="Crous P."/>
            <person name="Grigoriev I."/>
        </authorList>
    </citation>
    <scope>NUCLEOTIDE SEQUENCE</scope>
    <source>
        <strain evidence="1">ATCC 200398</strain>
    </source>
</reference>
<dbReference type="EMBL" id="MU003508">
    <property type="protein sequence ID" value="KAF2470445.1"/>
    <property type="molecule type" value="Genomic_DNA"/>
</dbReference>
<dbReference type="Proteomes" id="UP000799755">
    <property type="component" value="Unassembled WGS sequence"/>
</dbReference>
<evidence type="ECO:0000313" key="1">
    <source>
        <dbReference type="EMBL" id="KAF2470445.1"/>
    </source>
</evidence>
<comment type="caution">
    <text evidence="1">The sequence shown here is derived from an EMBL/GenBank/DDBJ whole genome shotgun (WGS) entry which is preliminary data.</text>
</comment>